<evidence type="ECO:0000256" key="1">
    <source>
        <dbReference type="ARBA" id="ARBA00001970"/>
    </source>
</evidence>
<feature type="transmembrane region" description="Helical" evidence="13">
    <location>
        <begin position="87"/>
        <end position="104"/>
    </location>
</feature>
<evidence type="ECO:0000256" key="7">
    <source>
        <dbReference type="ARBA" id="ARBA00022723"/>
    </source>
</evidence>
<evidence type="ECO:0000256" key="3">
    <source>
        <dbReference type="ARBA" id="ARBA00022448"/>
    </source>
</evidence>
<dbReference type="EMBL" id="SJFN01000010">
    <property type="protein sequence ID" value="TBW38726.1"/>
    <property type="molecule type" value="Genomic_DNA"/>
</dbReference>
<evidence type="ECO:0000313" key="16">
    <source>
        <dbReference type="Proteomes" id="UP000292781"/>
    </source>
</evidence>
<evidence type="ECO:0000256" key="13">
    <source>
        <dbReference type="SAM" id="Phobius"/>
    </source>
</evidence>
<dbReference type="Pfam" id="PF01292">
    <property type="entry name" value="Ni_hydr_CYTB"/>
    <property type="match status" value="1"/>
</dbReference>
<dbReference type="SUPFAM" id="SSF81342">
    <property type="entry name" value="Transmembrane di-heme cytochromes"/>
    <property type="match status" value="1"/>
</dbReference>
<accession>A0A4Q9VST6</accession>
<dbReference type="InterPro" id="IPR011577">
    <property type="entry name" value="Cyt_b561_bac/Ni-Hgenase"/>
</dbReference>
<feature type="transmembrane region" description="Helical" evidence="13">
    <location>
        <begin position="111"/>
        <end position="128"/>
    </location>
</feature>
<dbReference type="InterPro" id="IPR052168">
    <property type="entry name" value="Cytochrome_b561_oxidase"/>
</dbReference>
<feature type="domain" description="Cytochrome b561 bacterial/Ni-hydrogenase" evidence="14">
    <location>
        <begin position="10"/>
        <end position="180"/>
    </location>
</feature>
<comment type="cofactor">
    <cofactor evidence="1">
        <name>heme b</name>
        <dbReference type="ChEBI" id="CHEBI:60344"/>
    </cofactor>
</comment>
<evidence type="ECO:0000256" key="6">
    <source>
        <dbReference type="ARBA" id="ARBA00022692"/>
    </source>
</evidence>
<dbReference type="OrthoDB" id="7280471at2"/>
<evidence type="ECO:0000256" key="4">
    <source>
        <dbReference type="ARBA" id="ARBA00022475"/>
    </source>
</evidence>
<evidence type="ECO:0000256" key="8">
    <source>
        <dbReference type="ARBA" id="ARBA00022982"/>
    </source>
</evidence>
<dbReference type="GO" id="GO:0009055">
    <property type="term" value="F:electron transfer activity"/>
    <property type="evidence" value="ECO:0007669"/>
    <property type="project" value="InterPro"/>
</dbReference>
<sequence>MFATDRSTSWAPGAKFFHWTSALCVVAAWILGLTIDAWPKGAVFVHESLGLAVILMLVGRVVGRLVWTSPEPEQTPWEPWARKLAAAGHGVLYLLLAAVTLLGVGYVLRRGISLSVFGLFQIPSPFVWPDRETARLAARPVKELHELAAHALMAVALLHAVAGLGHHYWLKDRTLTRMLPFRRG</sequence>
<evidence type="ECO:0000259" key="14">
    <source>
        <dbReference type="Pfam" id="PF01292"/>
    </source>
</evidence>
<dbReference type="GO" id="GO:0022904">
    <property type="term" value="P:respiratory electron transport chain"/>
    <property type="evidence" value="ECO:0007669"/>
    <property type="project" value="InterPro"/>
</dbReference>
<proteinExistence type="inferred from homology"/>
<dbReference type="PANTHER" id="PTHR30529">
    <property type="entry name" value="CYTOCHROME B561"/>
    <property type="match status" value="1"/>
</dbReference>
<evidence type="ECO:0000256" key="10">
    <source>
        <dbReference type="ARBA" id="ARBA00023004"/>
    </source>
</evidence>
<keyword evidence="9 13" id="KW-1133">Transmembrane helix</keyword>
<dbReference type="GO" id="GO:0046872">
    <property type="term" value="F:metal ion binding"/>
    <property type="evidence" value="ECO:0007669"/>
    <property type="project" value="UniProtKB-KW"/>
</dbReference>
<keyword evidence="6 13" id="KW-0812">Transmembrane</keyword>
<dbReference type="GO" id="GO:0005886">
    <property type="term" value="C:plasma membrane"/>
    <property type="evidence" value="ECO:0007669"/>
    <property type="project" value="UniProtKB-SubCell"/>
</dbReference>
<feature type="transmembrane region" description="Helical" evidence="13">
    <location>
        <begin position="148"/>
        <end position="170"/>
    </location>
</feature>
<evidence type="ECO:0000256" key="11">
    <source>
        <dbReference type="ARBA" id="ARBA00023136"/>
    </source>
</evidence>
<reference evidence="15 16" key="1">
    <citation type="submission" date="2019-02" db="EMBL/GenBank/DDBJ databases">
        <title>Siculibacillus lacustris gen. nov., sp. nov., a new rosette-forming bacterium isolated from a freshwater crater lake (Lake St. Ana, Romania).</title>
        <authorList>
            <person name="Felfoldi T."/>
            <person name="Marton Z."/>
            <person name="Szabo A."/>
            <person name="Mentes A."/>
            <person name="Boka K."/>
            <person name="Marialigeti K."/>
            <person name="Mathe I."/>
            <person name="Koncz M."/>
            <person name="Schumann P."/>
            <person name="Toth E."/>
        </authorList>
    </citation>
    <scope>NUCLEOTIDE SEQUENCE [LARGE SCALE GENOMIC DNA]</scope>
    <source>
        <strain evidence="15 16">SA-279</strain>
    </source>
</reference>
<keyword evidence="16" id="KW-1185">Reference proteome</keyword>
<comment type="subcellular location">
    <subcellularLocation>
        <location evidence="2">Cell membrane</location>
        <topology evidence="2">Multi-pass membrane protein</topology>
    </subcellularLocation>
</comment>
<dbReference type="RefSeq" id="WP_131308212.1">
    <property type="nucleotide sequence ID" value="NZ_SJFN01000010.1"/>
</dbReference>
<keyword evidence="10" id="KW-0408">Iron</keyword>
<keyword evidence="4" id="KW-1003">Cell membrane</keyword>
<protein>
    <submittedName>
        <fullName evidence="15">Cytochrome b</fullName>
    </submittedName>
</protein>
<evidence type="ECO:0000256" key="2">
    <source>
        <dbReference type="ARBA" id="ARBA00004651"/>
    </source>
</evidence>
<keyword evidence="11 13" id="KW-0472">Membrane</keyword>
<keyword evidence="8" id="KW-0249">Electron transport</keyword>
<feature type="transmembrane region" description="Helical" evidence="13">
    <location>
        <begin position="49"/>
        <end position="67"/>
    </location>
</feature>
<evidence type="ECO:0000256" key="5">
    <source>
        <dbReference type="ARBA" id="ARBA00022617"/>
    </source>
</evidence>
<dbReference type="PANTHER" id="PTHR30529:SF1">
    <property type="entry name" value="CYTOCHROME B561 HOMOLOG 2"/>
    <property type="match status" value="1"/>
</dbReference>
<evidence type="ECO:0000256" key="9">
    <source>
        <dbReference type="ARBA" id="ARBA00022989"/>
    </source>
</evidence>
<keyword evidence="7" id="KW-0479">Metal-binding</keyword>
<name>A0A4Q9VST6_9HYPH</name>
<dbReference type="Proteomes" id="UP000292781">
    <property type="component" value="Unassembled WGS sequence"/>
</dbReference>
<organism evidence="15 16">
    <name type="scientific">Siculibacillus lacustris</name>
    <dbReference type="NCBI Taxonomy" id="1549641"/>
    <lineage>
        <taxon>Bacteria</taxon>
        <taxon>Pseudomonadati</taxon>
        <taxon>Pseudomonadota</taxon>
        <taxon>Alphaproteobacteria</taxon>
        <taxon>Hyphomicrobiales</taxon>
        <taxon>Ancalomicrobiaceae</taxon>
        <taxon>Siculibacillus</taxon>
    </lineage>
</organism>
<dbReference type="AlphaFoldDB" id="A0A4Q9VST6"/>
<dbReference type="GO" id="GO:0020037">
    <property type="term" value="F:heme binding"/>
    <property type="evidence" value="ECO:0007669"/>
    <property type="project" value="TreeGrafter"/>
</dbReference>
<dbReference type="InterPro" id="IPR016174">
    <property type="entry name" value="Di-haem_cyt_TM"/>
</dbReference>
<comment type="similarity">
    <text evidence="12">Belongs to the cytochrome b561 family.</text>
</comment>
<evidence type="ECO:0000256" key="12">
    <source>
        <dbReference type="ARBA" id="ARBA00037975"/>
    </source>
</evidence>
<keyword evidence="5" id="KW-0349">Heme</keyword>
<dbReference type="Gene3D" id="1.20.950.20">
    <property type="entry name" value="Transmembrane di-heme cytochromes, Chain C"/>
    <property type="match status" value="1"/>
</dbReference>
<keyword evidence="3" id="KW-0813">Transport</keyword>
<feature type="transmembrane region" description="Helical" evidence="13">
    <location>
        <begin position="16"/>
        <end position="37"/>
    </location>
</feature>
<gene>
    <name evidence="15" type="ORF">EYW49_08510</name>
</gene>
<evidence type="ECO:0000313" key="15">
    <source>
        <dbReference type="EMBL" id="TBW38726.1"/>
    </source>
</evidence>
<comment type="caution">
    <text evidence="15">The sequence shown here is derived from an EMBL/GenBank/DDBJ whole genome shotgun (WGS) entry which is preliminary data.</text>
</comment>